<feature type="non-terminal residue" evidence="3">
    <location>
        <position position="528"/>
    </location>
</feature>
<keyword evidence="1" id="KW-0560">Oxidoreductase</keyword>
<reference evidence="3 4" key="1">
    <citation type="submission" date="2017-03" db="EMBL/GenBank/DDBJ databases">
        <title>Genome of the blue death feigning beetle - Asbolus verrucosus.</title>
        <authorList>
            <person name="Rider S.D."/>
        </authorList>
    </citation>
    <scope>NUCLEOTIDE SEQUENCE [LARGE SCALE GENOMIC DNA]</scope>
    <source>
        <strain evidence="3">Butters</strain>
        <tissue evidence="3">Head and leg muscle</tissue>
    </source>
</reference>
<evidence type="ECO:0000256" key="2">
    <source>
        <dbReference type="SAM" id="Phobius"/>
    </source>
</evidence>
<dbReference type="STRING" id="1661398.A0A482VT96"/>
<dbReference type="InterPro" id="IPR036291">
    <property type="entry name" value="NAD(P)-bd_dom_sf"/>
</dbReference>
<evidence type="ECO:0000313" key="4">
    <source>
        <dbReference type="Proteomes" id="UP000292052"/>
    </source>
</evidence>
<keyword evidence="2" id="KW-1133">Transmembrane helix</keyword>
<dbReference type="OrthoDB" id="191139at2759"/>
<dbReference type="EMBL" id="QDEB01069642">
    <property type="protein sequence ID" value="RZC35588.1"/>
    <property type="molecule type" value="Genomic_DNA"/>
</dbReference>
<dbReference type="GO" id="GO:0016491">
    <property type="term" value="F:oxidoreductase activity"/>
    <property type="evidence" value="ECO:0007669"/>
    <property type="project" value="UniProtKB-KW"/>
</dbReference>
<organism evidence="3 4">
    <name type="scientific">Asbolus verrucosus</name>
    <name type="common">Desert ironclad beetle</name>
    <dbReference type="NCBI Taxonomy" id="1661398"/>
    <lineage>
        <taxon>Eukaryota</taxon>
        <taxon>Metazoa</taxon>
        <taxon>Ecdysozoa</taxon>
        <taxon>Arthropoda</taxon>
        <taxon>Hexapoda</taxon>
        <taxon>Insecta</taxon>
        <taxon>Pterygota</taxon>
        <taxon>Neoptera</taxon>
        <taxon>Endopterygota</taxon>
        <taxon>Coleoptera</taxon>
        <taxon>Polyphaga</taxon>
        <taxon>Cucujiformia</taxon>
        <taxon>Tenebrionidae</taxon>
        <taxon>Pimeliinae</taxon>
        <taxon>Asbolus</taxon>
    </lineage>
</organism>
<name>A0A482VT96_ASBVE</name>
<protein>
    <submittedName>
        <fullName evidence="3">Adh short domain containing protein</fullName>
    </submittedName>
</protein>
<dbReference type="InterPro" id="IPR002347">
    <property type="entry name" value="SDR_fam"/>
</dbReference>
<dbReference type="Pfam" id="PF00106">
    <property type="entry name" value="adh_short"/>
    <property type="match status" value="2"/>
</dbReference>
<feature type="transmembrane region" description="Helical" evidence="2">
    <location>
        <begin position="270"/>
        <end position="291"/>
    </location>
</feature>
<dbReference type="PRINTS" id="PR00081">
    <property type="entry name" value="GDHRDH"/>
</dbReference>
<feature type="non-terminal residue" evidence="3">
    <location>
        <position position="1"/>
    </location>
</feature>
<gene>
    <name evidence="3" type="ORF">BDFB_003536</name>
</gene>
<proteinExistence type="predicted"/>
<dbReference type="PRINTS" id="PR00080">
    <property type="entry name" value="SDRFAMILY"/>
</dbReference>
<keyword evidence="2" id="KW-0472">Membrane</keyword>
<keyword evidence="2" id="KW-0812">Transmembrane</keyword>
<dbReference type="PANTHER" id="PTHR43157">
    <property type="entry name" value="PHOSPHATIDYLINOSITOL-GLYCAN BIOSYNTHESIS CLASS F PROTEIN-RELATED"/>
    <property type="match status" value="1"/>
</dbReference>
<keyword evidence="4" id="KW-1185">Reference proteome</keyword>
<dbReference type="Proteomes" id="UP000292052">
    <property type="component" value="Unassembled WGS sequence"/>
</dbReference>
<accession>A0A482VT96</accession>
<sequence>WCRSQTCLVGRTALVTGADRACHREEAAEEAQAKIVCETGNPNVSYKLIELESFASVREFAQNFRRTEDRLDILVNNAGVAQTGDRRSEDGCVWLLQVNYFSSFLLTNLLIGLMRRSEPSRIVNVSSIHAKYVRKFDVTNLNQFSGNSIAYGHSKLCLILFTMELARKLEGTGVTTYSLHPGTVATDHFANASRVPENIIKLAKKIVFKTPEEGSQTQIYCSVQRGIEHLSGQHFENCEKVDPYPTAMAPKLREKLWEISEEIVHDMVCIFFVSFVIITVIICIDIILRIYTKLSTGWCRCHTCLVGKTAIITGANRGIGYATALDFAKRGAKVILACRNSRDAESAKNNIIEKTGNCNIFVKIIEMDSFASVRAFAANINETEERLDILVNNAGIASAGDQITRDGCLTVVEVNYFSAFLLTNLLLGLMKKSKPSRVINVSSLLAKCAYNFDVNALNKFQGHIHAYSASKLCMILFTMELRKKGPRLLSIVLLLEGLSNIVVNISQIVKELNLIRPHWCLICLKSCG</sequence>
<dbReference type="SUPFAM" id="SSF51735">
    <property type="entry name" value="NAD(P)-binding Rossmann-fold domains"/>
    <property type="match status" value="2"/>
</dbReference>
<dbReference type="PANTHER" id="PTHR43157:SF31">
    <property type="entry name" value="PHOSPHATIDYLINOSITOL-GLYCAN BIOSYNTHESIS CLASS F PROTEIN"/>
    <property type="match status" value="1"/>
</dbReference>
<dbReference type="AlphaFoldDB" id="A0A482VT96"/>
<comment type="caution">
    <text evidence="3">The sequence shown here is derived from an EMBL/GenBank/DDBJ whole genome shotgun (WGS) entry which is preliminary data.</text>
</comment>
<evidence type="ECO:0000256" key="1">
    <source>
        <dbReference type="ARBA" id="ARBA00023002"/>
    </source>
</evidence>
<evidence type="ECO:0000313" key="3">
    <source>
        <dbReference type="EMBL" id="RZC35588.1"/>
    </source>
</evidence>
<dbReference type="Gene3D" id="3.40.50.720">
    <property type="entry name" value="NAD(P)-binding Rossmann-like Domain"/>
    <property type="match status" value="2"/>
</dbReference>